<dbReference type="InterPro" id="IPR006669">
    <property type="entry name" value="MgtE_transporter"/>
</dbReference>
<evidence type="ECO:0000313" key="4">
    <source>
        <dbReference type="Proteomes" id="UP000567293"/>
    </source>
</evidence>
<dbReference type="Proteomes" id="UP000567293">
    <property type="component" value="Unassembled WGS sequence"/>
</dbReference>
<dbReference type="SUPFAM" id="SSF158791">
    <property type="entry name" value="MgtE N-terminal domain-like"/>
    <property type="match status" value="1"/>
</dbReference>
<evidence type="ECO:0000259" key="2">
    <source>
        <dbReference type="SMART" id="SM00924"/>
    </source>
</evidence>
<feature type="domain" description="Magnesium transporter MgtE intracellular" evidence="2">
    <location>
        <begin position="190"/>
        <end position="284"/>
    </location>
</feature>
<feature type="non-terminal residue" evidence="3">
    <location>
        <position position="284"/>
    </location>
</feature>
<dbReference type="SMART" id="SM00924">
    <property type="entry name" value="MgtE_N"/>
    <property type="match status" value="1"/>
</dbReference>
<dbReference type="InterPro" id="IPR038076">
    <property type="entry name" value="MgtE_N_sf"/>
</dbReference>
<dbReference type="EMBL" id="JACDQQ010000486">
    <property type="protein sequence ID" value="MBA0084341.1"/>
    <property type="molecule type" value="Genomic_DNA"/>
</dbReference>
<reference evidence="3" key="1">
    <citation type="submission" date="2020-06" db="EMBL/GenBank/DDBJ databases">
        <title>Legume-microbial interactions unlock mineral nutrients during tropical forest succession.</title>
        <authorList>
            <person name="Epihov D.Z."/>
        </authorList>
    </citation>
    <scope>NUCLEOTIDE SEQUENCE [LARGE SCALE GENOMIC DNA]</scope>
    <source>
        <strain evidence="3">Pan2503</strain>
    </source>
</reference>
<accession>A0A7V8NN19</accession>
<evidence type="ECO:0000313" key="3">
    <source>
        <dbReference type="EMBL" id="MBA0084341.1"/>
    </source>
</evidence>
<gene>
    <name evidence="3" type="ORF">HRJ53_05030</name>
</gene>
<comment type="caution">
    <text evidence="3">The sequence shown here is derived from an EMBL/GenBank/DDBJ whole genome shotgun (WGS) entry which is preliminary data.</text>
</comment>
<dbReference type="GO" id="GO:0015095">
    <property type="term" value="F:magnesium ion transmembrane transporter activity"/>
    <property type="evidence" value="ECO:0007669"/>
    <property type="project" value="InterPro"/>
</dbReference>
<feature type="compositionally biased region" description="Acidic residues" evidence="1">
    <location>
        <begin position="261"/>
        <end position="275"/>
    </location>
</feature>
<evidence type="ECO:0000256" key="1">
    <source>
        <dbReference type="SAM" id="MobiDB-lite"/>
    </source>
</evidence>
<protein>
    <submittedName>
        <fullName evidence="3">Magnesium transporter</fullName>
    </submittedName>
</protein>
<dbReference type="InterPro" id="IPR006668">
    <property type="entry name" value="Mg_transptr_MgtE_intracell_dom"/>
</dbReference>
<proteinExistence type="predicted"/>
<dbReference type="AlphaFoldDB" id="A0A7V8NN19"/>
<organism evidence="3 4">
    <name type="scientific">Candidatus Acidiferrum panamense</name>
    <dbReference type="NCBI Taxonomy" id="2741543"/>
    <lineage>
        <taxon>Bacteria</taxon>
        <taxon>Pseudomonadati</taxon>
        <taxon>Acidobacteriota</taxon>
        <taxon>Terriglobia</taxon>
        <taxon>Candidatus Acidiferrales</taxon>
        <taxon>Candidatus Acidiferrum</taxon>
    </lineage>
</organism>
<dbReference type="PANTHER" id="PTHR43773">
    <property type="entry name" value="MAGNESIUM TRANSPORTER MGTE"/>
    <property type="match status" value="1"/>
</dbReference>
<keyword evidence="4" id="KW-1185">Reference proteome</keyword>
<dbReference type="Pfam" id="PF03448">
    <property type="entry name" value="MgtE_N"/>
    <property type="match status" value="1"/>
</dbReference>
<dbReference type="PANTHER" id="PTHR43773:SF1">
    <property type="entry name" value="MAGNESIUM TRANSPORTER MGTE"/>
    <property type="match status" value="1"/>
</dbReference>
<feature type="region of interest" description="Disordered" evidence="1">
    <location>
        <begin position="261"/>
        <end position="284"/>
    </location>
</feature>
<dbReference type="Gene3D" id="1.25.60.10">
    <property type="entry name" value="MgtE N-terminal domain-like"/>
    <property type="match status" value="1"/>
</dbReference>
<sequence>MMDHFLFFTELASMPVYDVKGRRLGRVKDAALVPLVNSSRIDRYLVGGGDAWLTIRYDQVRSISLEEGIFLSDEHLTPYHDDEYMLRLGRDLLDQQIIDVTGRKVVRVTDLTFEVRPDGTRDTLIVSDVDIGVRSILRRLFQGVLPPLWIRRLQAPIPPRSIRWEFCNVVEPDPLRRLRLNISYRKLESIHPADLADIVEDLAPAEREAIFETIDSEVAAETLSEVDPKMQASILEALEPEKAADIVEEMAPDEAADILSELEEGTSEEILEEMDSTGKTEVEE</sequence>
<dbReference type="GO" id="GO:0016020">
    <property type="term" value="C:membrane"/>
    <property type="evidence" value="ECO:0007669"/>
    <property type="project" value="InterPro"/>
</dbReference>
<name>A0A7V8NN19_9BACT</name>